<dbReference type="GO" id="GO:0005829">
    <property type="term" value="C:cytosol"/>
    <property type="evidence" value="ECO:0007669"/>
    <property type="project" value="TreeGrafter"/>
</dbReference>
<dbReference type="PANTHER" id="PTHR11735">
    <property type="entry name" value="TRNA N6-ADENOSINE THREONYLCARBAMOYLTRANSFERASE"/>
    <property type="match status" value="1"/>
</dbReference>
<feature type="domain" description="Gcp-like" evidence="7">
    <location>
        <begin position="31"/>
        <end position="152"/>
    </location>
</feature>
<evidence type="ECO:0000313" key="9">
    <source>
        <dbReference type="Proteomes" id="UP001056209"/>
    </source>
</evidence>
<dbReference type="CDD" id="cd24032">
    <property type="entry name" value="ASKHA_NBD_TsaB"/>
    <property type="match status" value="1"/>
</dbReference>
<proteinExistence type="inferred from homology"/>
<dbReference type="FunFam" id="3.30.420.40:FF:000097">
    <property type="entry name" value="tRNA threonylcarbamoyladenosine biosynthesis protein TsaB"/>
    <property type="match status" value="1"/>
</dbReference>
<keyword evidence="8" id="KW-0012">Acyltransferase</keyword>
<dbReference type="SUPFAM" id="SSF53067">
    <property type="entry name" value="Actin-like ATPase domain"/>
    <property type="match status" value="2"/>
</dbReference>
<comment type="similarity">
    <text evidence="2">Belongs to the KAE1 / TsaD family. TsaB subfamily.</text>
</comment>
<name>A0A9Q8TW15_9ENTR</name>
<evidence type="ECO:0000256" key="6">
    <source>
        <dbReference type="ARBA" id="ARBA00032446"/>
    </source>
</evidence>
<accession>A0A9Q8TW15</accession>
<dbReference type="InterPro" id="IPR043129">
    <property type="entry name" value="ATPase_NBD"/>
</dbReference>
<protein>
    <recommendedName>
        <fullName evidence="3">tRNA threonylcarbamoyladenosine biosynthesis protein TsaB</fullName>
    </recommendedName>
    <alternativeName>
        <fullName evidence="6">t(6)A37 threonylcarbamoyladenosine biosynthesis protein TsaB</fullName>
    </alternativeName>
</protein>
<dbReference type="Proteomes" id="UP001056209">
    <property type="component" value="Chromosome"/>
</dbReference>
<sequence length="233" mass="26063">MPIKILAFDTTTELCSVALMIDHHIYDHKIVASRRHSEEILPMINKLLAEAGVTLRSLDCIIFNRGPGSFVGIRIGICVAQGLALGADLPLVEVSSLVVLAQGAWRIFSIKQVISTIDARMGELYCARYYRMSDNSCWICYNEESIMTAETIATDLTCSTMLKGSWVLAGTGWNNYVVLKNIKINDTIFLRKIVMSPEAQDMLPLGAQRFRNKMFLTPKQAQPVYLRNKIVST</sequence>
<evidence type="ECO:0000256" key="2">
    <source>
        <dbReference type="ARBA" id="ARBA00010493"/>
    </source>
</evidence>
<dbReference type="Gene3D" id="3.30.420.40">
    <property type="match status" value="2"/>
</dbReference>
<gene>
    <name evidence="8" type="primary">tsaB</name>
    <name evidence="8" type="ORF">M9393_00975</name>
</gene>
<evidence type="ECO:0000256" key="5">
    <source>
        <dbReference type="ARBA" id="ARBA00022694"/>
    </source>
</evidence>
<comment type="subcellular location">
    <subcellularLocation>
        <location evidence="1">Cytoplasm</location>
    </subcellularLocation>
</comment>
<dbReference type="NCBIfam" id="TIGR03725">
    <property type="entry name" value="T6A_YeaZ"/>
    <property type="match status" value="1"/>
</dbReference>
<evidence type="ECO:0000313" key="8">
    <source>
        <dbReference type="EMBL" id="URJ28323.1"/>
    </source>
</evidence>
<dbReference type="PANTHER" id="PTHR11735:SF11">
    <property type="entry name" value="TRNA THREONYLCARBAMOYLADENOSINE BIOSYNTHESIS PROTEIN TSAB"/>
    <property type="match status" value="1"/>
</dbReference>
<organism evidence="8 9">
    <name type="scientific">Candidatus Blochmannia vicinus</name>
    <name type="common">nom. nud.</name>
    <dbReference type="NCBI Taxonomy" id="251540"/>
    <lineage>
        <taxon>Bacteria</taxon>
        <taxon>Pseudomonadati</taxon>
        <taxon>Pseudomonadota</taxon>
        <taxon>Gammaproteobacteria</taxon>
        <taxon>Enterobacterales</taxon>
        <taxon>Enterobacteriaceae</taxon>
        <taxon>ant endosymbionts</taxon>
        <taxon>Candidatus Blochmanniella</taxon>
    </lineage>
</organism>
<dbReference type="GO" id="GO:0002949">
    <property type="term" value="P:tRNA threonylcarbamoyladenosine modification"/>
    <property type="evidence" value="ECO:0007669"/>
    <property type="project" value="InterPro"/>
</dbReference>
<keyword evidence="8" id="KW-0808">Transferase</keyword>
<dbReference type="InterPro" id="IPR000905">
    <property type="entry name" value="Gcp-like_dom"/>
</dbReference>
<reference evidence="8" key="1">
    <citation type="submission" date="2022-05" db="EMBL/GenBank/DDBJ databases">
        <title>Impact of host demography and evolutionary history on endosymbiont molecular evolution: a test in carpenter ants (Genus Camponotus) and their Blochmannia endosymbionts.</title>
        <authorList>
            <person name="Manthey J.D."/>
            <person name="Giron J.C."/>
            <person name="Hruska J.P."/>
        </authorList>
    </citation>
    <scope>NUCLEOTIDE SEQUENCE</scope>
    <source>
        <strain evidence="8">C-039</strain>
    </source>
</reference>
<dbReference type="Pfam" id="PF00814">
    <property type="entry name" value="TsaD"/>
    <property type="match status" value="1"/>
</dbReference>
<dbReference type="RefSeq" id="WP_250248761.1">
    <property type="nucleotide sequence ID" value="NZ_CP097753.1"/>
</dbReference>
<dbReference type="AlphaFoldDB" id="A0A9Q8TW15"/>
<evidence type="ECO:0000256" key="1">
    <source>
        <dbReference type="ARBA" id="ARBA00004496"/>
    </source>
</evidence>
<keyword evidence="5" id="KW-0819">tRNA processing</keyword>
<evidence type="ECO:0000259" key="7">
    <source>
        <dbReference type="Pfam" id="PF00814"/>
    </source>
</evidence>
<evidence type="ECO:0000256" key="3">
    <source>
        <dbReference type="ARBA" id="ARBA00019012"/>
    </source>
</evidence>
<dbReference type="InterPro" id="IPR022496">
    <property type="entry name" value="T6A_TsaB"/>
</dbReference>
<keyword evidence="4" id="KW-0963">Cytoplasm</keyword>
<dbReference type="GO" id="GO:0016746">
    <property type="term" value="F:acyltransferase activity"/>
    <property type="evidence" value="ECO:0007669"/>
    <property type="project" value="UniProtKB-KW"/>
</dbReference>
<evidence type="ECO:0000256" key="4">
    <source>
        <dbReference type="ARBA" id="ARBA00022490"/>
    </source>
</evidence>
<dbReference type="EMBL" id="CP097753">
    <property type="protein sequence ID" value="URJ28323.1"/>
    <property type="molecule type" value="Genomic_DNA"/>
</dbReference>